<dbReference type="SUPFAM" id="SSF57701">
    <property type="entry name" value="Zn2/Cys6 DNA-binding domain"/>
    <property type="match status" value="1"/>
</dbReference>
<dbReference type="Proteomes" id="UP001578633">
    <property type="component" value="Chromosome 8"/>
</dbReference>
<comment type="caution">
    <text evidence="4">The sequence shown here is derived from an EMBL/GenBank/DDBJ whole genome shotgun (WGS) entry which is preliminary data.</text>
</comment>
<dbReference type="Pfam" id="PF00172">
    <property type="entry name" value="Zn_clus"/>
    <property type="match status" value="1"/>
</dbReference>
<keyword evidence="2" id="KW-0539">Nucleus</keyword>
<dbReference type="InterPro" id="IPR052761">
    <property type="entry name" value="Fungal_Detox/Toxin_TFs"/>
</dbReference>
<dbReference type="SMART" id="SM00066">
    <property type="entry name" value="GAL4"/>
    <property type="match status" value="1"/>
</dbReference>
<evidence type="ECO:0000256" key="1">
    <source>
        <dbReference type="ARBA" id="ARBA00022723"/>
    </source>
</evidence>
<evidence type="ECO:0000259" key="3">
    <source>
        <dbReference type="PROSITE" id="PS50048"/>
    </source>
</evidence>
<accession>A0ABR3U924</accession>
<dbReference type="PROSITE" id="PS50048">
    <property type="entry name" value="ZN2_CY6_FUNGAL_2"/>
    <property type="match status" value="1"/>
</dbReference>
<organism evidence="4 5">
    <name type="scientific">Alternaria dauci</name>
    <dbReference type="NCBI Taxonomy" id="48095"/>
    <lineage>
        <taxon>Eukaryota</taxon>
        <taxon>Fungi</taxon>
        <taxon>Dikarya</taxon>
        <taxon>Ascomycota</taxon>
        <taxon>Pezizomycotina</taxon>
        <taxon>Dothideomycetes</taxon>
        <taxon>Pleosporomycetidae</taxon>
        <taxon>Pleosporales</taxon>
        <taxon>Pleosporineae</taxon>
        <taxon>Pleosporaceae</taxon>
        <taxon>Alternaria</taxon>
        <taxon>Alternaria sect. Porri</taxon>
    </lineage>
</organism>
<proteinExistence type="predicted"/>
<evidence type="ECO:0000256" key="2">
    <source>
        <dbReference type="ARBA" id="ARBA00023242"/>
    </source>
</evidence>
<dbReference type="CDD" id="cd12148">
    <property type="entry name" value="fungal_TF_MHR"/>
    <property type="match status" value="1"/>
</dbReference>
<dbReference type="GeneID" id="96088302"/>
<dbReference type="RefSeq" id="XP_069303582.1">
    <property type="nucleotide sequence ID" value="XM_069454760.1"/>
</dbReference>
<dbReference type="PROSITE" id="PS00463">
    <property type="entry name" value="ZN2_CY6_FUNGAL_1"/>
    <property type="match status" value="1"/>
</dbReference>
<feature type="domain" description="Zn(2)-C6 fungal-type" evidence="3">
    <location>
        <begin position="5"/>
        <end position="38"/>
    </location>
</feature>
<dbReference type="InterPro" id="IPR007219">
    <property type="entry name" value="XnlR_reg_dom"/>
</dbReference>
<dbReference type="InterPro" id="IPR036864">
    <property type="entry name" value="Zn2-C6_fun-type_DNA-bd_sf"/>
</dbReference>
<dbReference type="Gene3D" id="4.10.240.10">
    <property type="entry name" value="Zn(2)-C6 fungal-type DNA-binding domain"/>
    <property type="match status" value="1"/>
</dbReference>
<reference evidence="4 5" key="1">
    <citation type="submission" date="2024-09" db="EMBL/GenBank/DDBJ databases">
        <title>T2T genomes of carrot and Alternaria dauci and their utility for understanding host-pathogen interaction during carrot leaf blight disease.</title>
        <authorList>
            <person name="Liu W."/>
            <person name="Xu S."/>
            <person name="Ou C."/>
            <person name="Liu X."/>
            <person name="Zhuang F."/>
            <person name="Deng X.W."/>
        </authorList>
    </citation>
    <scope>NUCLEOTIDE SEQUENCE [LARGE SCALE GENOMIC DNA]</scope>
    <source>
        <strain evidence="4 5">A2016</strain>
    </source>
</reference>
<dbReference type="InterPro" id="IPR001138">
    <property type="entry name" value="Zn2Cys6_DnaBD"/>
</dbReference>
<dbReference type="EMBL" id="JBHGVX010000008">
    <property type="protein sequence ID" value="KAL1792998.1"/>
    <property type="molecule type" value="Genomic_DNA"/>
</dbReference>
<evidence type="ECO:0000313" key="5">
    <source>
        <dbReference type="Proteomes" id="UP001578633"/>
    </source>
</evidence>
<keyword evidence="1" id="KW-0479">Metal-binding</keyword>
<gene>
    <name evidence="4" type="ORF">ACET3X_007980</name>
</gene>
<evidence type="ECO:0000313" key="4">
    <source>
        <dbReference type="EMBL" id="KAL1792998.1"/>
    </source>
</evidence>
<dbReference type="PANTHER" id="PTHR47425">
    <property type="entry name" value="FARB-RELATED"/>
    <property type="match status" value="1"/>
</dbReference>
<sequence length="657" mass="74878">MRSAACSLCRERKMRCDVFQNVPCSRCAESGRASDCAVPPRVKRKIFRRTQRQPNTQRNTASLSYPQLPEDVLSEGTAAIQQENVDGIVDPDENVLQEACVLAPTPRQGKLVTSTTREGLIAIEYQNCLGFASILGQVVSGQDEVNPVVHVDYRVPNNAAETPLTRLDYEMSDLADDDTRYLWSKSAFTMPPHSICVEFLRAYFVYAFPYAPILDRYDFLMRYHREQHSSFVMQALLSYAASFVNDHLIHRAGYSTHQEAREAFYDRALLLYNFDCEKNQLDLLQGCLLLGFSYTSPRSNKDYRYWFSNALRIATNMGMHQRNLQRDLEPRTYKLLKRIWCVLLVRDATLCTLGQVNSSQIPLHYDIPDLTEDDLSEDLTLIPPGLRGILPDTNPRHAHFALQMFDLALKIKGFYLSILSRNPSEVNQAQIRQALESMLAWRRTFPTLLWPQSVTCWSTEGLWTLIPLTWYATFECQIRRALWKNTTLAGDDDGGTRSHFSNAILDFDLSVRRVVLHRLCEYMPLAMSFAVAMNIAFSVELLSAINLSIPEKVICEEAVVNSISYLTQVEHRWPQIREMLRLFSWVFEQKGLVFASKLECMQLHSPVTINAYVSQGCESSMGDFADPDLLAMFSGLDNPVAMADWLNLPSLSGDIEN</sequence>
<keyword evidence="5" id="KW-1185">Reference proteome</keyword>
<name>A0ABR3U924_9PLEO</name>
<dbReference type="CDD" id="cd00067">
    <property type="entry name" value="GAL4"/>
    <property type="match status" value="1"/>
</dbReference>
<protein>
    <recommendedName>
        <fullName evidence="3">Zn(2)-C6 fungal-type domain-containing protein</fullName>
    </recommendedName>
</protein>
<dbReference type="Pfam" id="PF04082">
    <property type="entry name" value="Fungal_trans"/>
    <property type="match status" value="1"/>
</dbReference>
<dbReference type="PANTHER" id="PTHR47425:SF3">
    <property type="entry name" value="ZN(II)2CYS6 TRANSCRIPTION FACTOR (EUROFUNG)"/>
    <property type="match status" value="1"/>
</dbReference>